<evidence type="ECO:0000259" key="2">
    <source>
        <dbReference type="Pfam" id="PF10383"/>
    </source>
</evidence>
<sequence>MDQPLKRAVAGSSQSQPSQNTPLQSTSDDEGYQVIGFTPVAFKPSPSPGSNAPKPQLPSQENATEIQPSPTQPSPSQKLRPPKIRTTAESGPPPEQTAPGRPIILKYSDGDDKGHPSGELLNRQPDEAGRLYYYVKLGKQDVRFSQFLAKLSALLSKRVGEELTLKKLPNNYALFLHTTTKTANDIRERHDTYTFGHPSGKRYRSATEFSPHVYWLYANSTASDPDNVAPCECSLCQTHAARLSLDNSLLNAEREKRKRKEESEVAETDVPVRERSSKLEPFKKRRITKSLVAKLTPLEAKYHAQRLLVEGERASERAMGIVPFRPGELVWAFWEDDPYEPDKLNGSNAVLWEGKLRVPHPALVVHRPLDPTPWVPAVNTANDKNLPADAFDRYSLFLYDVQEYLEDVKSYYIAPWLLIDPRYCTDEQALKISRSWSVFGKTEPPLDMDTDADRLYEGAFLGAEKIWRGDVIFIEPDEDKGRTARDLMVVEAISVEDNKELKTSELMFSGTVYMTDPPDHTDSETIMRDMMPFRVSLQQKAYSVTELSDLITIGADLVVGRWYPPGILQGQAILDSEKIKVRMKSRRRVASSDQRLDS</sequence>
<evidence type="ECO:0000259" key="3">
    <source>
        <dbReference type="Pfam" id="PF16761"/>
    </source>
</evidence>
<proteinExistence type="predicted"/>
<feature type="domain" description="Cryptic loci regulator 2 C-terminal" evidence="2">
    <location>
        <begin position="456"/>
        <end position="563"/>
    </location>
</feature>
<feature type="domain" description="Cryptic loci regulator 2 N-terminal" evidence="3">
    <location>
        <begin position="164"/>
        <end position="236"/>
    </location>
</feature>
<keyword evidence="5" id="KW-1185">Reference proteome</keyword>
<dbReference type="GeneID" id="90037114"/>
<dbReference type="RefSeq" id="XP_064770796.1">
    <property type="nucleotide sequence ID" value="XM_064911602.1"/>
</dbReference>
<evidence type="ECO:0008006" key="6">
    <source>
        <dbReference type="Google" id="ProtNLM"/>
    </source>
</evidence>
<dbReference type="Proteomes" id="UP001498771">
    <property type="component" value="Unassembled WGS sequence"/>
</dbReference>
<dbReference type="EMBL" id="JBBJBU010000001">
    <property type="protein sequence ID" value="KAK7207763.1"/>
    <property type="molecule type" value="Genomic_DNA"/>
</dbReference>
<dbReference type="Pfam" id="PF16761">
    <property type="entry name" value="Clr2_transil"/>
    <property type="match status" value="1"/>
</dbReference>
<reference evidence="4 5" key="1">
    <citation type="submission" date="2024-03" db="EMBL/GenBank/DDBJ databases">
        <title>Genome-scale model development and genomic sequencing of the oleaginous clade Lipomyces.</title>
        <authorList>
            <consortium name="Lawrence Berkeley National Laboratory"/>
            <person name="Czajka J.J."/>
            <person name="Han Y."/>
            <person name="Kim J."/>
            <person name="Mondo S.J."/>
            <person name="Hofstad B.A."/>
            <person name="Robles A."/>
            <person name="Haridas S."/>
            <person name="Riley R."/>
            <person name="LaButti K."/>
            <person name="Pangilinan J."/>
            <person name="Andreopoulos W."/>
            <person name="Lipzen A."/>
            <person name="Yan J."/>
            <person name="Wang M."/>
            <person name="Ng V."/>
            <person name="Grigoriev I.V."/>
            <person name="Spatafora J.W."/>
            <person name="Magnuson J.K."/>
            <person name="Baker S.E."/>
            <person name="Pomraning K.R."/>
        </authorList>
    </citation>
    <scope>NUCLEOTIDE SEQUENCE [LARGE SCALE GENOMIC DNA]</scope>
    <source>
        <strain evidence="4 5">Phaff 52-87</strain>
    </source>
</reference>
<dbReference type="PANTHER" id="PTHR38046">
    <property type="entry name" value="CRYPTIC LOCI REGULATOR 2"/>
    <property type="match status" value="1"/>
</dbReference>
<protein>
    <recommendedName>
        <fullName evidence="6">Cryptic loci regulator 2 N-terminal domain-containing protein</fullName>
    </recommendedName>
</protein>
<organism evidence="4 5">
    <name type="scientific">Myxozyma melibiosi</name>
    <dbReference type="NCBI Taxonomy" id="54550"/>
    <lineage>
        <taxon>Eukaryota</taxon>
        <taxon>Fungi</taxon>
        <taxon>Dikarya</taxon>
        <taxon>Ascomycota</taxon>
        <taxon>Saccharomycotina</taxon>
        <taxon>Lipomycetes</taxon>
        <taxon>Lipomycetales</taxon>
        <taxon>Lipomycetaceae</taxon>
        <taxon>Myxozyma</taxon>
    </lineage>
</organism>
<evidence type="ECO:0000313" key="4">
    <source>
        <dbReference type="EMBL" id="KAK7207763.1"/>
    </source>
</evidence>
<feature type="compositionally biased region" description="Polar residues" evidence="1">
    <location>
        <begin position="11"/>
        <end position="26"/>
    </location>
</feature>
<name>A0ABR1FF29_9ASCO</name>
<dbReference type="InterPro" id="IPR018839">
    <property type="entry name" value="Tscrpt-silencing_Clr2_C"/>
</dbReference>
<feature type="compositionally biased region" description="Polar residues" evidence="1">
    <location>
        <begin position="57"/>
        <end position="66"/>
    </location>
</feature>
<dbReference type="Pfam" id="PF10383">
    <property type="entry name" value="Clr2"/>
    <property type="match status" value="1"/>
</dbReference>
<dbReference type="InterPro" id="IPR031915">
    <property type="entry name" value="Clr2_N"/>
</dbReference>
<dbReference type="InterPro" id="IPR038986">
    <property type="entry name" value="Clr2"/>
</dbReference>
<feature type="region of interest" description="Disordered" evidence="1">
    <location>
        <begin position="1"/>
        <end position="123"/>
    </location>
</feature>
<accession>A0ABR1FF29</accession>
<evidence type="ECO:0000256" key="1">
    <source>
        <dbReference type="SAM" id="MobiDB-lite"/>
    </source>
</evidence>
<gene>
    <name evidence="4" type="ORF">BZA70DRAFT_272154</name>
</gene>
<evidence type="ECO:0000313" key="5">
    <source>
        <dbReference type="Proteomes" id="UP001498771"/>
    </source>
</evidence>
<comment type="caution">
    <text evidence="4">The sequence shown here is derived from an EMBL/GenBank/DDBJ whole genome shotgun (WGS) entry which is preliminary data.</text>
</comment>
<dbReference type="PANTHER" id="PTHR38046:SF1">
    <property type="entry name" value="CRYPTIC LOCI REGULATOR 2"/>
    <property type="match status" value="1"/>
</dbReference>